<accession>A0A7K1Y557</accession>
<name>A0A7K1Y557_9SPHI</name>
<dbReference type="EMBL" id="WVHT01000001">
    <property type="protein sequence ID" value="MXV49724.1"/>
    <property type="molecule type" value="Genomic_DNA"/>
</dbReference>
<sequence length="290" mass="32965">MKSLVLFSLSALLFSISTSFKPDDAWENLLDKNLSKWSMYQSYRHKNGYSGKMPTDEQGQPIKPIGYGKNEANVFTVKIEDGQPILHISGEIYGCIFTKQDFENYHLTAQVKWGTKKWEPRLNEPMDSGILYHSQGEAGVDYFRSWLLGQEFQIMENGTGDWWPIASAGVSVHAEKRKDSTNYIFNPKAPLVKMGAGAPDYYCQRNSNSEKPYGEWNQLELICFGDKSLHIVNGKVVMALSNLVYNETGQLKPLSKGKIQLQSEAGEVYFKDVKIRPITGIPEKYSQYFK</sequence>
<reference evidence="3 4" key="1">
    <citation type="submission" date="2019-11" db="EMBL/GenBank/DDBJ databases">
        <title>Pedobacter sp. HMF7647 Genome sequencing and assembly.</title>
        <authorList>
            <person name="Kang H."/>
            <person name="Kim H."/>
            <person name="Joh K."/>
        </authorList>
    </citation>
    <scope>NUCLEOTIDE SEQUENCE [LARGE SCALE GENOMIC DNA]</scope>
    <source>
        <strain evidence="3 4">HMF7647</strain>
    </source>
</reference>
<feature type="chain" id="PRO_5029466823" evidence="1">
    <location>
        <begin position="22"/>
        <end position="290"/>
    </location>
</feature>
<dbReference type="InterPro" id="IPR010496">
    <property type="entry name" value="AL/BT2_dom"/>
</dbReference>
<dbReference type="Gene3D" id="2.60.120.560">
    <property type="entry name" value="Exo-inulinase, domain 1"/>
    <property type="match status" value="1"/>
</dbReference>
<feature type="domain" description="3-keto-alpha-glucoside-1,2-lyase/3-keto-2-hydroxy-glucal hydratase" evidence="2">
    <location>
        <begin position="26"/>
        <end position="276"/>
    </location>
</feature>
<keyword evidence="1" id="KW-0732">Signal</keyword>
<dbReference type="Pfam" id="PF06439">
    <property type="entry name" value="3keto-disac_hyd"/>
    <property type="match status" value="1"/>
</dbReference>
<organism evidence="3 4">
    <name type="scientific">Hufsiella arboris</name>
    <dbReference type="NCBI Taxonomy" id="2695275"/>
    <lineage>
        <taxon>Bacteria</taxon>
        <taxon>Pseudomonadati</taxon>
        <taxon>Bacteroidota</taxon>
        <taxon>Sphingobacteriia</taxon>
        <taxon>Sphingobacteriales</taxon>
        <taxon>Sphingobacteriaceae</taxon>
        <taxon>Hufsiella</taxon>
    </lineage>
</organism>
<evidence type="ECO:0000259" key="2">
    <source>
        <dbReference type="Pfam" id="PF06439"/>
    </source>
</evidence>
<dbReference type="GO" id="GO:0016787">
    <property type="term" value="F:hydrolase activity"/>
    <property type="evidence" value="ECO:0007669"/>
    <property type="project" value="InterPro"/>
</dbReference>
<dbReference type="AlphaFoldDB" id="A0A7K1Y557"/>
<proteinExistence type="predicted"/>
<dbReference type="Proteomes" id="UP000466586">
    <property type="component" value="Unassembled WGS sequence"/>
</dbReference>
<feature type="signal peptide" evidence="1">
    <location>
        <begin position="1"/>
        <end position="21"/>
    </location>
</feature>
<gene>
    <name evidence="3" type="ORF">GS399_01985</name>
</gene>
<evidence type="ECO:0000256" key="1">
    <source>
        <dbReference type="SAM" id="SignalP"/>
    </source>
</evidence>
<comment type="caution">
    <text evidence="3">The sequence shown here is derived from an EMBL/GenBank/DDBJ whole genome shotgun (WGS) entry which is preliminary data.</text>
</comment>
<keyword evidence="4" id="KW-1185">Reference proteome</keyword>
<evidence type="ECO:0000313" key="4">
    <source>
        <dbReference type="Proteomes" id="UP000466586"/>
    </source>
</evidence>
<protein>
    <submittedName>
        <fullName evidence="3">DUF1080 domain-containing protein</fullName>
    </submittedName>
</protein>
<dbReference type="RefSeq" id="WP_160842895.1">
    <property type="nucleotide sequence ID" value="NZ_WVHT01000001.1"/>
</dbReference>
<evidence type="ECO:0000313" key="3">
    <source>
        <dbReference type="EMBL" id="MXV49724.1"/>
    </source>
</evidence>